<gene>
    <name evidence="2" type="ORF">SAMN05444391_0067</name>
</gene>
<keyword evidence="2" id="KW-0131">Cell cycle</keyword>
<keyword evidence="2" id="KW-0132">Cell division</keyword>
<feature type="transmembrane region" description="Helical" evidence="1">
    <location>
        <begin position="12"/>
        <end position="35"/>
    </location>
</feature>
<dbReference type="EMBL" id="LT670846">
    <property type="protein sequence ID" value="SHK14902.1"/>
    <property type="molecule type" value="Genomic_DNA"/>
</dbReference>
<dbReference type="OrthoDB" id="14132at2"/>
<keyword evidence="1" id="KW-0472">Membrane</keyword>
<proteinExistence type="predicted"/>
<keyword evidence="3" id="KW-1185">Reference proteome</keyword>
<organism evidence="2 3">
    <name type="scientific">Thermocrinis minervae</name>
    <dbReference type="NCBI Taxonomy" id="381751"/>
    <lineage>
        <taxon>Bacteria</taxon>
        <taxon>Pseudomonadati</taxon>
        <taxon>Aquificota</taxon>
        <taxon>Aquificia</taxon>
        <taxon>Aquificales</taxon>
        <taxon>Aquificaceae</taxon>
        <taxon>Thermocrinis</taxon>
    </lineage>
</organism>
<accession>A0A1M6Q3V2</accession>
<name>A0A1M6Q3V2_9AQUI</name>
<evidence type="ECO:0000313" key="2">
    <source>
        <dbReference type="EMBL" id="SHK14902.1"/>
    </source>
</evidence>
<keyword evidence="1" id="KW-1133">Transmembrane helix</keyword>
<dbReference type="RefSeq" id="WP_079653280.1">
    <property type="nucleotide sequence ID" value="NZ_LT670846.1"/>
</dbReference>
<reference evidence="2 3" key="1">
    <citation type="submission" date="2016-11" db="EMBL/GenBank/DDBJ databases">
        <authorList>
            <person name="Jaros S."/>
            <person name="Januszkiewicz K."/>
            <person name="Wedrychowicz H."/>
        </authorList>
    </citation>
    <scope>NUCLEOTIDE SEQUENCE [LARGE SCALE GENOMIC DNA]</scope>
    <source>
        <strain evidence="2 3">DSM 19557</strain>
    </source>
</reference>
<dbReference type="Proteomes" id="UP000189810">
    <property type="component" value="Chromosome I"/>
</dbReference>
<protein>
    <submittedName>
        <fullName evidence="2">Cell division septal protein FtsQ</fullName>
    </submittedName>
</protein>
<evidence type="ECO:0000256" key="1">
    <source>
        <dbReference type="SAM" id="Phobius"/>
    </source>
</evidence>
<dbReference type="AlphaFoldDB" id="A0A1M6Q3V2"/>
<dbReference type="STRING" id="381751.SAMN05444391_0067"/>
<evidence type="ECO:0000313" key="3">
    <source>
        <dbReference type="Proteomes" id="UP000189810"/>
    </source>
</evidence>
<dbReference type="GO" id="GO:0051301">
    <property type="term" value="P:cell division"/>
    <property type="evidence" value="ECO:0007669"/>
    <property type="project" value="UniProtKB-KW"/>
</dbReference>
<keyword evidence="1" id="KW-0812">Transmembrane</keyword>
<sequence>MKAKRGKAGQYVDYMIIIFWISTMAMVGYFLPYLIGYLPFFKVRGINVLSTTYIPPSAISEIVVQRYKGNWLYMSSDGLKSAINSRFFNAVEELDIRRLITKEGAYLEIYLKERKPYFTVFYQDKVFYVDQKGNLFQNPYIPITYPYIYTYDVSIVKDYFKNINSLISVMGEGLKEIYLSDIQTVLYSEKGNKFILPPIWEIDQQIIGSLSRVYNMSMTGSTVDLTLKDMVILKEGLNSK</sequence>